<comment type="caution">
    <text evidence="1">The sequence shown here is derived from an EMBL/GenBank/DDBJ whole genome shotgun (WGS) entry which is preliminary data.</text>
</comment>
<proteinExistence type="predicted"/>
<accession>A0A427UJN2</accession>
<name>A0A427UJN2_ACIJO</name>
<evidence type="ECO:0000313" key="2">
    <source>
        <dbReference type="Proteomes" id="UP000277537"/>
    </source>
</evidence>
<dbReference type="EMBL" id="RHXE01000070">
    <property type="protein sequence ID" value="RSE17423.1"/>
    <property type="molecule type" value="Genomic_DNA"/>
</dbReference>
<reference evidence="1 2" key="1">
    <citation type="submission" date="2018-10" db="EMBL/GenBank/DDBJ databases">
        <title>Transmission dynamics of multidrug resistant bacteria on intensive care unit surfaces.</title>
        <authorList>
            <person name="D'Souza A.W."/>
            <person name="Potter R.F."/>
            <person name="Wallace M."/>
            <person name="Shupe A."/>
            <person name="Patel S."/>
            <person name="Sun S."/>
            <person name="Gul D."/>
            <person name="Kwon J.H."/>
            <person name="Andleeb S."/>
            <person name="Burnham C.-A.D."/>
            <person name="Dantas G."/>
        </authorList>
    </citation>
    <scope>NUCLEOTIDE SEQUENCE [LARGE SCALE GENOMIC DNA]</scope>
    <source>
        <strain evidence="1 2">AJ_385</strain>
    </source>
</reference>
<sequence>MKIENIIVEWINNEYELDVISRQQLFLKYLEIWLQDSIVQKNKNFNNKNFYKLCDYLIHEKILIGFNHTTRGYTYFIRKGSKPTSEMAISALYPLGFLSHLTAMNLYGIGNTQTTGIYFTCPARKDWKDLCLKEIKKRFKNFEVTKSISNEYIEINDVILSTQSILDPYPHQSILEEAGSTKTIIITNKKKLVESEWWNQCHLQNVVDLYLDMLRTPHYCGGISHVLGVYRENILKDNDLFQELITSLTKNGSIIDRARFGYIFDKVLLLKTPEIKEWKEEQQGKRGSSRKLFSNFEFDSTFDEEWNLSINHPTIKNLVLNTTT</sequence>
<protein>
    <submittedName>
        <fullName evidence="1">Uncharacterized protein</fullName>
    </submittedName>
</protein>
<dbReference type="AlphaFoldDB" id="A0A427UJN2"/>
<evidence type="ECO:0000313" key="1">
    <source>
        <dbReference type="EMBL" id="RSE17423.1"/>
    </source>
</evidence>
<dbReference type="Proteomes" id="UP000277537">
    <property type="component" value="Unassembled WGS sequence"/>
</dbReference>
<dbReference type="RefSeq" id="WP_114220084.1">
    <property type="nucleotide sequence ID" value="NZ_RHXE01000070.1"/>
</dbReference>
<gene>
    <name evidence="1" type="ORF">EGT73_17115</name>
</gene>
<organism evidence="1 2">
    <name type="scientific">Acinetobacter johnsonii</name>
    <dbReference type="NCBI Taxonomy" id="40214"/>
    <lineage>
        <taxon>Bacteria</taxon>
        <taxon>Pseudomonadati</taxon>
        <taxon>Pseudomonadota</taxon>
        <taxon>Gammaproteobacteria</taxon>
        <taxon>Moraxellales</taxon>
        <taxon>Moraxellaceae</taxon>
        <taxon>Acinetobacter</taxon>
    </lineage>
</organism>